<reference evidence="1 2" key="1">
    <citation type="journal article" date="2019" name="Plant Biotechnol. J.">
        <title>The red bayberry genome and genetic basis of sex determination.</title>
        <authorList>
            <person name="Jia H.M."/>
            <person name="Jia H.J."/>
            <person name="Cai Q.L."/>
            <person name="Wang Y."/>
            <person name="Zhao H.B."/>
            <person name="Yang W.F."/>
            <person name="Wang G.Y."/>
            <person name="Li Y.H."/>
            <person name="Zhan D.L."/>
            <person name="Shen Y.T."/>
            <person name="Niu Q.F."/>
            <person name="Chang L."/>
            <person name="Qiu J."/>
            <person name="Zhao L."/>
            <person name="Xie H.B."/>
            <person name="Fu W.Y."/>
            <person name="Jin J."/>
            <person name="Li X.W."/>
            <person name="Jiao Y."/>
            <person name="Zhou C.C."/>
            <person name="Tu T."/>
            <person name="Chai C.Y."/>
            <person name="Gao J.L."/>
            <person name="Fan L.J."/>
            <person name="van de Weg E."/>
            <person name="Wang J.Y."/>
            <person name="Gao Z.S."/>
        </authorList>
    </citation>
    <scope>NUCLEOTIDE SEQUENCE [LARGE SCALE GENOMIC DNA]</scope>
    <source>
        <tissue evidence="1">Leaves</tissue>
    </source>
</reference>
<keyword evidence="2" id="KW-1185">Reference proteome</keyword>
<evidence type="ECO:0000313" key="1">
    <source>
        <dbReference type="EMBL" id="KAB1227059.1"/>
    </source>
</evidence>
<gene>
    <name evidence="1" type="ORF">CJ030_MR1G009592</name>
</gene>
<evidence type="ECO:0000313" key="2">
    <source>
        <dbReference type="Proteomes" id="UP000516437"/>
    </source>
</evidence>
<comment type="caution">
    <text evidence="1">The sequence shown here is derived from an EMBL/GenBank/DDBJ whole genome shotgun (WGS) entry which is preliminary data.</text>
</comment>
<accession>A0A6A1WP54</accession>
<proteinExistence type="predicted"/>
<dbReference type="Proteomes" id="UP000516437">
    <property type="component" value="Chromosome 1"/>
</dbReference>
<name>A0A6A1WP54_9ROSI</name>
<dbReference type="EMBL" id="RXIC02000019">
    <property type="protein sequence ID" value="KAB1227059.1"/>
    <property type="molecule type" value="Genomic_DNA"/>
</dbReference>
<dbReference type="OrthoDB" id="1708017at2759"/>
<protein>
    <submittedName>
        <fullName evidence="1">Uncharacterized protein</fullName>
    </submittedName>
</protein>
<organism evidence="1 2">
    <name type="scientific">Morella rubra</name>
    <name type="common">Chinese bayberry</name>
    <dbReference type="NCBI Taxonomy" id="262757"/>
    <lineage>
        <taxon>Eukaryota</taxon>
        <taxon>Viridiplantae</taxon>
        <taxon>Streptophyta</taxon>
        <taxon>Embryophyta</taxon>
        <taxon>Tracheophyta</taxon>
        <taxon>Spermatophyta</taxon>
        <taxon>Magnoliopsida</taxon>
        <taxon>eudicotyledons</taxon>
        <taxon>Gunneridae</taxon>
        <taxon>Pentapetalae</taxon>
        <taxon>rosids</taxon>
        <taxon>fabids</taxon>
        <taxon>Fagales</taxon>
        <taxon>Myricaceae</taxon>
        <taxon>Morella</taxon>
    </lineage>
</organism>
<dbReference type="AlphaFoldDB" id="A0A6A1WP54"/>
<sequence>MKHVSLDQENKNTNFSAALKANSSCFRKNLHNTLCSMKKNESKKLPGNSSNGEVNFNVKTLLSTIFRAGNWLSMKGSMVVSCTNLKATLISSPKGKGKLKEGRDQNCKVHYCSD</sequence>